<organism evidence="1 2">
    <name type="scientific">Candidatus Hodgkinia cicadicola</name>
    <dbReference type="NCBI Taxonomy" id="573658"/>
    <lineage>
        <taxon>Bacteria</taxon>
        <taxon>Pseudomonadati</taxon>
        <taxon>Pseudomonadota</taxon>
        <taxon>Alphaproteobacteria</taxon>
        <taxon>Hyphomicrobiales</taxon>
        <taxon>Candidatus Hodgkinia</taxon>
    </lineage>
</organism>
<keyword evidence="1" id="KW-0689">Ribosomal protein</keyword>
<keyword evidence="1" id="KW-0687">Ribonucleoprotein</keyword>
<dbReference type="Proteomes" id="UP000229707">
    <property type="component" value="Unassembled WGS sequence"/>
</dbReference>
<keyword evidence="2" id="KW-1185">Reference proteome</keyword>
<dbReference type="EMBL" id="NXGL01000021">
    <property type="protein sequence ID" value="PIM95017.1"/>
    <property type="molecule type" value="Genomic_DNA"/>
</dbReference>
<sequence length="39" mass="4574">MATPKKRTSLSKRKVRLWSKFLPNPLPSQSKSKLTYIKQ</sequence>
<dbReference type="GO" id="GO:0005840">
    <property type="term" value="C:ribosome"/>
    <property type="evidence" value="ECO:0007669"/>
    <property type="project" value="UniProtKB-KW"/>
</dbReference>
<name>A0ABX4MEV4_9HYPH</name>
<gene>
    <name evidence="1" type="primary">rpmF</name>
    <name evidence="1" type="ORF">MAGCAS_139</name>
</gene>
<proteinExistence type="predicted"/>
<protein>
    <submittedName>
        <fullName evidence="1">50S ribosomal protein L32</fullName>
    </submittedName>
</protein>
<reference evidence="1" key="1">
    <citation type="submission" date="2017-09" db="EMBL/GenBank/DDBJ databases">
        <authorList>
            <person name="Campbell M.A."/>
            <person name="Lukasik P."/>
            <person name="Simon C."/>
            <person name="McCutcheon J.P."/>
        </authorList>
    </citation>
    <scope>NUCLEOTIDE SEQUENCE [LARGE SCALE GENOMIC DNA]</scope>
    <source>
        <strain evidence="1">MAGCAS</strain>
    </source>
</reference>
<evidence type="ECO:0000313" key="2">
    <source>
        <dbReference type="Proteomes" id="UP000229707"/>
    </source>
</evidence>
<accession>A0ABX4MEV4</accession>
<comment type="caution">
    <text evidence="1">The sequence shown here is derived from an EMBL/GenBank/DDBJ whole genome shotgun (WGS) entry which is preliminary data.</text>
</comment>
<evidence type="ECO:0000313" key="1">
    <source>
        <dbReference type="EMBL" id="PIM95017.1"/>
    </source>
</evidence>